<dbReference type="PRINTS" id="PR00080">
    <property type="entry name" value="SDRFAMILY"/>
</dbReference>
<comment type="similarity">
    <text evidence="1 3">Belongs to the short-chain dehydrogenases/reductases (SDR) family.</text>
</comment>
<evidence type="ECO:0000256" key="3">
    <source>
        <dbReference type="RuleBase" id="RU000363"/>
    </source>
</evidence>
<name>A0ABY5DXQ7_9ACTN</name>
<evidence type="ECO:0000256" key="2">
    <source>
        <dbReference type="ARBA" id="ARBA00023002"/>
    </source>
</evidence>
<dbReference type="PRINTS" id="PR00081">
    <property type="entry name" value="GDHRDH"/>
</dbReference>
<dbReference type="PROSITE" id="PS00061">
    <property type="entry name" value="ADH_SHORT"/>
    <property type="match status" value="1"/>
</dbReference>
<keyword evidence="6" id="KW-1185">Reference proteome</keyword>
<dbReference type="SMART" id="SM00822">
    <property type="entry name" value="PKS_KR"/>
    <property type="match status" value="1"/>
</dbReference>
<sequence length="266" mass="27383">MALPVPSETSTALVTGASSGIGADLARELAARGHGVTLVARREDRLQTLAGELRDAHGVRAEVLACDLADPEARDALPERIAALGLTVEVLVNNAGYGSAGRFVGLDATKETGQVRLNCEAVVALTHAFAPGMVGRGRGAILVVASSAGFQPLPGQATYGATKAFALSFAEALHGELGVHGIAVTALCPGPVHTEFMEVAAATELASSAPGFAWVDSDECARQAVDGLVKNRRVVVPGLAIKVVTLAGQHTPRSILLPLLKRFYPA</sequence>
<accession>A0ABY5DXQ7</accession>
<dbReference type="PANTHER" id="PTHR44196:SF2">
    <property type="entry name" value="SHORT-CHAIN DEHYDROGENASE-RELATED"/>
    <property type="match status" value="1"/>
</dbReference>
<evidence type="ECO:0000313" key="6">
    <source>
        <dbReference type="Proteomes" id="UP001056035"/>
    </source>
</evidence>
<evidence type="ECO:0000256" key="1">
    <source>
        <dbReference type="ARBA" id="ARBA00006484"/>
    </source>
</evidence>
<evidence type="ECO:0000313" key="5">
    <source>
        <dbReference type="EMBL" id="UTI66818.1"/>
    </source>
</evidence>
<keyword evidence="2" id="KW-0560">Oxidoreductase</keyword>
<dbReference type="InterPro" id="IPR002347">
    <property type="entry name" value="SDR_fam"/>
</dbReference>
<organism evidence="5 6">
    <name type="scientific">Paraconexibacter antarcticus</name>
    <dbReference type="NCBI Taxonomy" id="2949664"/>
    <lineage>
        <taxon>Bacteria</taxon>
        <taxon>Bacillati</taxon>
        <taxon>Actinomycetota</taxon>
        <taxon>Thermoleophilia</taxon>
        <taxon>Solirubrobacterales</taxon>
        <taxon>Paraconexibacteraceae</taxon>
        <taxon>Paraconexibacter</taxon>
    </lineage>
</organism>
<dbReference type="SUPFAM" id="SSF51735">
    <property type="entry name" value="NAD(P)-binding Rossmann-fold domains"/>
    <property type="match status" value="1"/>
</dbReference>
<reference evidence="5 6" key="1">
    <citation type="submission" date="2022-06" db="EMBL/GenBank/DDBJ databases">
        <title>Paraconexibacter antarcticus.</title>
        <authorList>
            <person name="Kim C.S."/>
        </authorList>
    </citation>
    <scope>NUCLEOTIDE SEQUENCE [LARGE SCALE GENOMIC DNA]</scope>
    <source>
        <strain evidence="5 6">02-257</strain>
    </source>
</reference>
<feature type="domain" description="Ketoreductase" evidence="4">
    <location>
        <begin position="10"/>
        <end position="190"/>
    </location>
</feature>
<dbReference type="InterPro" id="IPR057326">
    <property type="entry name" value="KR_dom"/>
</dbReference>
<protein>
    <submittedName>
        <fullName evidence="5">SDR family oxidoreductase</fullName>
    </submittedName>
</protein>
<dbReference type="Proteomes" id="UP001056035">
    <property type="component" value="Chromosome"/>
</dbReference>
<dbReference type="InterPro" id="IPR020904">
    <property type="entry name" value="Sc_DH/Rdtase_CS"/>
</dbReference>
<proteinExistence type="inferred from homology"/>
<gene>
    <name evidence="5" type="ORF">NBH00_11560</name>
</gene>
<dbReference type="PIRSF" id="PIRSF000126">
    <property type="entry name" value="11-beta-HSD1"/>
    <property type="match status" value="1"/>
</dbReference>
<dbReference type="RefSeq" id="WP_254573473.1">
    <property type="nucleotide sequence ID" value="NZ_CP098502.1"/>
</dbReference>
<dbReference type="EMBL" id="CP098502">
    <property type="protein sequence ID" value="UTI66818.1"/>
    <property type="molecule type" value="Genomic_DNA"/>
</dbReference>
<dbReference type="Pfam" id="PF00106">
    <property type="entry name" value="adh_short"/>
    <property type="match status" value="1"/>
</dbReference>
<dbReference type="InterPro" id="IPR036291">
    <property type="entry name" value="NAD(P)-bd_dom_sf"/>
</dbReference>
<dbReference type="PANTHER" id="PTHR44196">
    <property type="entry name" value="DEHYDROGENASE/REDUCTASE SDR FAMILY MEMBER 7B"/>
    <property type="match status" value="1"/>
</dbReference>
<dbReference type="Gene3D" id="3.40.50.720">
    <property type="entry name" value="NAD(P)-binding Rossmann-like Domain"/>
    <property type="match status" value="1"/>
</dbReference>
<evidence type="ECO:0000259" key="4">
    <source>
        <dbReference type="SMART" id="SM00822"/>
    </source>
</evidence>